<evidence type="ECO:0008006" key="4">
    <source>
        <dbReference type="Google" id="ProtNLM"/>
    </source>
</evidence>
<accession>A0A3N1FTC0</accession>
<keyword evidence="1" id="KW-0472">Membrane</keyword>
<dbReference type="AlphaFoldDB" id="A0A3N1FTC0"/>
<evidence type="ECO:0000313" key="3">
    <source>
        <dbReference type="Proteomes" id="UP000271683"/>
    </source>
</evidence>
<proteinExistence type="predicted"/>
<gene>
    <name evidence="2" type="ORF">EDD30_7643</name>
</gene>
<dbReference type="RefSeq" id="WP_084556262.1">
    <property type="nucleotide sequence ID" value="NZ_RJKL01000002.1"/>
</dbReference>
<reference evidence="2 3" key="1">
    <citation type="submission" date="2018-11" db="EMBL/GenBank/DDBJ databases">
        <title>Sequencing the genomes of 1000 actinobacteria strains.</title>
        <authorList>
            <person name="Klenk H.-P."/>
        </authorList>
    </citation>
    <scope>NUCLEOTIDE SEQUENCE [LARGE SCALE GENOMIC DNA]</scope>
    <source>
        <strain evidence="2 3">DSM 43634</strain>
    </source>
</reference>
<feature type="transmembrane region" description="Helical" evidence="1">
    <location>
        <begin position="80"/>
        <end position="97"/>
    </location>
</feature>
<keyword evidence="1" id="KW-1133">Transmembrane helix</keyword>
<protein>
    <recommendedName>
        <fullName evidence="4">Conjugal transfer protein TrbC</fullName>
    </recommendedName>
</protein>
<feature type="transmembrane region" description="Helical" evidence="1">
    <location>
        <begin position="48"/>
        <end position="68"/>
    </location>
</feature>
<name>A0A3N1FTC0_9ACTN</name>
<evidence type="ECO:0000313" key="2">
    <source>
        <dbReference type="EMBL" id="ROP21247.1"/>
    </source>
</evidence>
<evidence type="ECO:0000256" key="1">
    <source>
        <dbReference type="SAM" id="Phobius"/>
    </source>
</evidence>
<dbReference type="Proteomes" id="UP000271683">
    <property type="component" value="Unassembled WGS sequence"/>
</dbReference>
<keyword evidence="1" id="KW-0812">Transmembrane</keyword>
<dbReference type="EMBL" id="RJKL01000002">
    <property type="protein sequence ID" value="ROP21247.1"/>
    <property type="molecule type" value="Genomic_DNA"/>
</dbReference>
<sequence length="101" mass="10271">MILQMAHDVLISNGETLGGVLAAAPDPGDGTAPPGSEKIVTILEWGKWIFTAAAVLGGLIIAGRMILAHQRGDDAQMGKLGIFLAACVLAGVIPNVIDALA</sequence>
<organism evidence="2 3">
    <name type="scientific">Couchioplanes caeruleus</name>
    <dbReference type="NCBI Taxonomy" id="56438"/>
    <lineage>
        <taxon>Bacteria</taxon>
        <taxon>Bacillati</taxon>
        <taxon>Actinomycetota</taxon>
        <taxon>Actinomycetes</taxon>
        <taxon>Micromonosporales</taxon>
        <taxon>Micromonosporaceae</taxon>
        <taxon>Couchioplanes</taxon>
    </lineage>
</organism>
<comment type="caution">
    <text evidence="2">The sequence shown here is derived from an EMBL/GenBank/DDBJ whole genome shotgun (WGS) entry which is preliminary data.</text>
</comment>